<feature type="region of interest" description="Disordered" evidence="1">
    <location>
        <begin position="137"/>
        <end position="202"/>
    </location>
</feature>
<gene>
    <name evidence="3" type="ORF">ORV05_23380</name>
</gene>
<name>A0ABY7AXK7_9PSEU</name>
<evidence type="ECO:0008006" key="5">
    <source>
        <dbReference type="Google" id="ProtNLM"/>
    </source>
</evidence>
<keyword evidence="2" id="KW-0732">Signal</keyword>
<feature type="chain" id="PRO_5046958871" description="Secreted protein" evidence="2">
    <location>
        <begin position="29"/>
        <end position="202"/>
    </location>
</feature>
<proteinExistence type="predicted"/>
<accession>A0ABY7AXK7</accession>
<dbReference type="RefSeq" id="WP_268754169.1">
    <property type="nucleotide sequence ID" value="NZ_CP113836.1"/>
</dbReference>
<reference evidence="3" key="1">
    <citation type="submission" date="2022-11" db="EMBL/GenBank/DDBJ databases">
        <authorList>
            <person name="Mo P."/>
        </authorList>
    </citation>
    <scope>NUCLEOTIDE SEQUENCE</scope>
    <source>
        <strain evidence="3">HUAS 11-8</strain>
    </source>
</reference>
<evidence type="ECO:0000256" key="1">
    <source>
        <dbReference type="SAM" id="MobiDB-lite"/>
    </source>
</evidence>
<evidence type="ECO:0000313" key="3">
    <source>
        <dbReference type="EMBL" id="WAL63924.1"/>
    </source>
</evidence>
<feature type="signal peptide" evidence="2">
    <location>
        <begin position="1"/>
        <end position="28"/>
    </location>
</feature>
<evidence type="ECO:0000256" key="2">
    <source>
        <dbReference type="SAM" id="SignalP"/>
    </source>
</evidence>
<protein>
    <recommendedName>
        <fullName evidence="5">Secreted protein</fullName>
    </recommendedName>
</protein>
<feature type="compositionally biased region" description="Gly residues" evidence="1">
    <location>
        <begin position="193"/>
        <end position="202"/>
    </location>
</feature>
<sequence length="202" mass="20093">MNNSVRAAVAGTLVTAGLLSGTAGVAEAQTPARAERVQAPAVPVLCSTVDQLEGLLNTLAGTADPAVIDATLAQVITLLQQLPSPVVPPALLPVYQWLVGNLQILRSLVATLPLPLVTGIVNDLARHLAAALESVACTPDTSPSPTTTTTAPSTTTTNPVLPVLPVPTAPPVTTGPTTTTTEPATPTTTSAPGLGGLLGLGG</sequence>
<feature type="compositionally biased region" description="Low complexity" evidence="1">
    <location>
        <begin position="171"/>
        <end position="192"/>
    </location>
</feature>
<dbReference type="EMBL" id="CP113836">
    <property type="protein sequence ID" value="WAL63924.1"/>
    <property type="molecule type" value="Genomic_DNA"/>
</dbReference>
<keyword evidence="4" id="KW-1185">Reference proteome</keyword>
<feature type="compositionally biased region" description="Low complexity" evidence="1">
    <location>
        <begin position="138"/>
        <end position="161"/>
    </location>
</feature>
<evidence type="ECO:0000313" key="4">
    <source>
        <dbReference type="Proteomes" id="UP001163203"/>
    </source>
</evidence>
<dbReference type="Proteomes" id="UP001163203">
    <property type="component" value="Chromosome"/>
</dbReference>
<organism evidence="3 4">
    <name type="scientific">Amycolatopsis cynarae</name>
    <dbReference type="NCBI Taxonomy" id="2995223"/>
    <lineage>
        <taxon>Bacteria</taxon>
        <taxon>Bacillati</taxon>
        <taxon>Actinomycetota</taxon>
        <taxon>Actinomycetes</taxon>
        <taxon>Pseudonocardiales</taxon>
        <taxon>Pseudonocardiaceae</taxon>
        <taxon>Amycolatopsis</taxon>
    </lineage>
</organism>